<dbReference type="EMBL" id="LN906597">
    <property type="protein sequence ID" value="CUT18287.1"/>
    <property type="molecule type" value="Genomic_DNA"/>
</dbReference>
<dbReference type="Proteomes" id="UP000198651">
    <property type="component" value="Chromosome I"/>
</dbReference>
<sequence length="92" mass="9963">MRINRGASNVEKETNNTNNEGNAGSTPNTDRNIAQGSNAQRRISPKMANLINFFSREIEQQADAAQFTSRANKNKGKAESAASSSNTRHGPN</sequence>
<accession>A0A0S4M5D2</accession>
<feature type="compositionally biased region" description="Polar residues" evidence="1">
    <location>
        <begin position="81"/>
        <end position="92"/>
    </location>
</feature>
<feature type="non-terminal residue" evidence="2">
    <location>
        <position position="92"/>
    </location>
</feature>
<organism evidence="2 3">
    <name type="scientific">Candidatus Ichthyocystis hellenicum</name>
    <dbReference type="NCBI Taxonomy" id="1561003"/>
    <lineage>
        <taxon>Bacteria</taxon>
        <taxon>Pseudomonadati</taxon>
        <taxon>Pseudomonadota</taxon>
        <taxon>Betaproteobacteria</taxon>
        <taxon>Burkholderiales</taxon>
        <taxon>Candidatus Ichthyocystis</taxon>
    </lineage>
</organism>
<evidence type="ECO:0000313" key="2">
    <source>
        <dbReference type="EMBL" id="CUT18287.1"/>
    </source>
</evidence>
<name>A0A0S4M5D2_9BURK</name>
<feature type="compositionally biased region" description="Polar residues" evidence="1">
    <location>
        <begin position="23"/>
        <end position="41"/>
    </location>
</feature>
<feature type="region of interest" description="Disordered" evidence="1">
    <location>
        <begin position="1"/>
        <end position="44"/>
    </location>
</feature>
<evidence type="ECO:0000256" key="1">
    <source>
        <dbReference type="SAM" id="MobiDB-lite"/>
    </source>
</evidence>
<dbReference type="AlphaFoldDB" id="A0A0S4M5D2"/>
<keyword evidence="3" id="KW-1185">Reference proteome</keyword>
<reference evidence="3" key="1">
    <citation type="submission" date="2015-11" db="EMBL/GenBank/DDBJ databases">
        <authorList>
            <person name="Seth-Smith H.M.B."/>
        </authorList>
    </citation>
    <scope>NUCLEOTIDE SEQUENCE [LARGE SCALE GENOMIC DNA]</scope>
    <source>
        <strain evidence="3">2013Ark11</strain>
    </source>
</reference>
<evidence type="ECO:0000313" key="3">
    <source>
        <dbReference type="Proteomes" id="UP000198651"/>
    </source>
</evidence>
<gene>
    <name evidence="2" type="ORF">Ark11_1489</name>
</gene>
<protein>
    <submittedName>
        <fullName evidence="2">Uncharacterized protein</fullName>
    </submittedName>
</protein>
<feature type="region of interest" description="Disordered" evidence="1">
    <location>
        <begin position="64"/>
        <end position="92"/>
    </location>
</feature>
<proteinExistence type="predicted"/>